<dbReference type="InterPro" id="IPR050955">
    <property type="entry name" value="Plant_Biomass_Hydrol_Est"/>
</dbReference>
<feature type="domain" description="Phospholipase/carboxylesterase/thioesterase" evidence="3">
    <location>
        <begin position="116"/>
        <end position="209"/>
    </location>
</feature>
<gene>
    <name evidence="4" type="ordered locus">Rta_30370</name>
</gene>
<dbReference type="GO" id="GO:0016787">
    <property type="term" value="F:hydrolase activity"/>
    <property type="evidence" value="ECO:0007669"/>
    <property type="project" value="UniProtKB-KW"/>
</dbReference>
<dbReference type="Pfam" id="PF02230">
    <property type="entry name" value="Abhydrolase_2"/>
    <property type="match status" value="1"/>
</dbReference>
<proteinExistence type="predicted"/>
<dbReference type="InterPro" id="IPR003140">
    <property type="entry name" value="PLipase/COase/thioEstase"/>
</dbReference>
<dbReference type="HOGENOM" id="CLU_086004_0_0_4"/>
<dbReference type="KEGG" id="rta:Rta_30370"/>
<reference evidence="4 5" key="2">
    <citation type="journal article" date="2011" name="PLoS ONE">
        <title>The Cyst-Dividing Bacterium Ramlibacter tataouinensis TTB310 Genome Reveals a Well-Stocked Toolbox for Adaptation to a Desert Environment.</title>
        <authorList>
            <person name="De Luca G."/>
            <person name="Barakat M."/>
            <person name="Ortet P."/>
            <person name="Fochesato S."/>
            <person name="Jourlin-Castelli C."/>
            <person name="Ansaldi M."/>
            <person name="Py B."/>
            <person name="Fichant G."/>
            <person name="Coutinho P.M."/>
            <person name="Voulhoux R."/>
            <person name="Bastien O."/>
            <person name="Marechal E."/>
            <person name="Henrissat B."/>
            <person name="Quentin Y."/>
            <person name="Noirot P."/>
            <person name="Filloux A."/>
            <person name="Mejean V."/>
            <person name="Dubow M.S."/>
            <person name="Barras F."/>
            <person name="Barbe V."/>
            <person name="Weissenbach J."/>
            <person name="Mihalcescu I."/>
            <person name="Vermeglio A."/>
            <person name="Achouak W."/>
            <person name="Heulin T."/>
        </authorList>
    </citation>
    <scope>NUCLEOTIDE SEQUENCE [LARGE SCALE GENOMIC DNA]</scope>
    <source>
        <strain evidence="5">ATCC BAA-407 / DSM 14655 / LMG 21543 / TTB310</strain>
    </source>
</reference>
<dbReference type="EMBL" id="CP000245">
    <property type="protein sequence ID" value="AEG94147.1"/>
    <property type="molecule type" value="Genomic_DNA"/>
</dbReference>
<protein>
    <submittedName>
        <fullName evidence="4">Esterase-like protein</fullName>
    </submittedName>
</protein>
<evidence type="ECO:0000256" key="2">
    <source>
        <dbReference type="ARBA" id="ARBA00022801"/>
    </source>
</evidence>
<evidence type="ECO:0000313" key="4">
    <source>
        <dbReference type="EMBL" id="AEG94147.1"/>
    </source>
</evidence>
<evidence type="ECO:0000313" key="5">
    <source>
        <dbReference type="Proteomes" id="UP000008385"/>
    </source>
</evidence>
<dbReference type="InterPro" id="IPR029058">
    <property type="entry name" value="AB_hydrolase_fold"/>
</dbReference>
<reference evidence="5" key="1">
    <citation type="submission" date="2006-01" db="EMBL/GenBank/DDBJ databases">
        <title>Genome of the cyst-dividing bacterium Ramlibacter tataouinensis.</title>
        <authorList>
            <person name="Barakat M."/>
            <person name="Ortet P."/>
            <person name="De Luca G."/>
            <person name="Jourlin-Castelli C."/>
            <person name="Ansaldi M."/>
            <person name="Py B."/>
            <person name="Fichant G."/>
            <person name="Coutinho P."/>
            <person name="Voulhoux R."/>
            <person name="Bastien O."/>
            <person name="Roy S."/>
            <person name="Marechal E."/>
            <person name="Henrissat B."/>
            <person name="Quentin Y."/>
            <person name="Noirot P."/>
            <person name="Filloux A."/>
            <person name="Mejean V."/>
            <person name="DuBow M."/>
            <person name="Barras F."/>
            <person name="Heulin T."/>
        </authorList>
    </citation>
    <scope>NUCLEOTIDE SEQUENCE [LARGE SCALE GENOMIC DNA]</scope>
    <source>
        <strain evidence="5">ATCC BAA-407 / DSM 14655 / LMG 21543 / TTB310</strain>
    </source>
</reference>
<keyword evidence="1" id="KW-0732">Signal</keyword>
<dbReference type="PANTHER" id="PTHR43037">
    <property type="entry name" value="UNNAMED PRODUCT-RELATED"/>
    <property type="match status" value="1"/>
</dbReference>
<dbReference type="STRING" id="365046.Rta_30370"/>
<evidence type="ECO:0000259" key="3">
    <source>
        <dbReference type="Pfam" id="PF02230"/>
    </source>
</evidence>
<dbReference type="AlphaFoldDB" id="F5XW44"/>
<evidence type="ECO:0000256" key="1">
    <source>
        <dbReference type="ARBA" id="ARBA00022729"/>
    </source>
</evidence>
<dbReference type="Gene3D" id="3.40.50.1820">
    <property type="entry name" value="alpha/beta hydrolase"/>
    <property type="match status" value="1"/>
</dbReference>
<sequence length="222" mass="23201">MLLQARPRATAARLAPGLYRIDTAAGAGPDHRPAWLRMPAGQDGRAPSALAVMLHGSGGEPEQGLALLEPYASRAGLPVLAPASDSYTWDAVLGRAGPDAAHIDEALGWVFQRHAFDAARIHVGGFSDGASCALALGLGNGGLFRRVLALSPGFVPPTAPQGEPEVLVSHGTADRVLPIARCSRVIVPSLRRAGYAVDYREFDGGHEIPAGIAEAAVQWLLR</sequence>
<keyword evidence="5" id="KW-1185">Reference proteome</keyword>
<keyword evidence="2" id="KW-0378">Hydrolase</keyword>
<accession>F5XW44</accession>
<dbReference type="PANTHER" id="PTHR43037:SF5">
    <property type="entry name" value="FERULOYL ESTERASE"/>
    <property type="match status" value="1"/>
</dbReference>
<dbReference type="Proteomes" id="UP000008385">
    <property type="component" value="Chromosome"/>
</dbReference>
<organism evidence="4 5">
    <name type="scientific">Ramlibacter tataouinensis (strain ATCC BAA-407 / DSM 14655 / LMG 21543 / TTB310)</name>
    <dbReference type="NCBI Taxonomy" id="365046"/>
    <lineage>
        <taxon>Bacteria</taxon>
        <taxon>Pseudomonadati</taxon>
        <taxon>Pseudomonadota</taxon>
        <taxon>Betaproteobacteria</taxon>
        <taxon>Burkholderiales</taxon>
        <taxon>Comamonadaceae</taxon>
        <taxon>Ramlibacter</taxon>
    </lineage>
</organism>
<dbReference type="SUPFAM" id="SSF53474">
    <property type="entry name" value="alpha/beta-Hydrolases"/>
    <property type="match status" value="1"/>
</dbReference>
<name>F5XW44_RAMTT</name>
<dbReference type="eggNOG" id="COG0400">
    <property type="taxonomic scope" value="Bacteria"/>
</dbReference>